<dbReference type="OrthoDB" id="2381329at2"/>
<dbReference type="AlphaFoldDB" id="A0A229P074"/>
<accession>A0A229P074</accession>
<proteinExistence type="predicted"/>
<keyword evidence="2" id="KW-0732">Signal</keyword>
<dbReference type="GO" id="GO:0030435">
    <property type="term" value="P:sporulation resulting in formation of a cellular spore"/>
    <property type="evidence" value="ECO:0007669"/>
    <property type="project" value="InterPro"/>
</dbReference>
<evidence type="ECO:0000313" key="4">
    <source>
        <dbReference type="Proteomes" id="UP000215145"/>
    </source>
</evidence>
<feature type="compositionally biased region" description="Polar residues" evidence="1">
    <location>
        <begin position="23"/>
        <end position="44"/>
    </location>
</feature>
<dbReference type="Proteomes" id="UP000215145">
    <property type="component" value="Unassembled WGS sequence"/>
</dbReference>
<dbReference type="EMBL" id="NMUQ01000001">
    <property type="protein sequence ID" value="OXM15642.1"/>
    <property type="molecule type" value="Genomic_DNA"/>
</dbReference>
<sequence>MKKWLLAAVVLCVMTAGCGTIANRENSPSPAENQRLRANQTNNGAEKKLDSAQSAKRLEDLASRVEGVKSAHCVVAGNKAVVGINVGESVDRSRVGTIKYEVAQALRKDPLGVNAVVTADMDINRRLTELGENIRAGKPIQGFVEEMADLTGRIMPQLPGKVLPKPEVGKTPMPTSSPARPMPAGMSR</sequence>
<keyword evidence="4" id="KW-1185">Reference proteome</keyword>
<evidence type="ECO:0000313" key="3">
    <source>
        <dbReference type="EMBL" id="OXM15642.1"/>
    </source>
</evidence>
<dbReference type="Pfam" id="PF09580">
    <property type="entry name" value="Spore_YhcN_YlaJ"/>
    <property type="match status" value="1"/>
</dbReference>
<feature type="signal peptide" evidence="2">
    <location>
        <begin position="1"/>
        <end position="22"/>
    </location>
</feature>
<gene>
    <name evidence="3" type="ORF">CGZ75_02610</name>
</gene>
<dbReference type="InterPro" id="IPR019076">
    <property type="entry name" value="Spore_lipoprot_YhcN/YlaJ-like"/>
</dbReference>
<organism evidence="3 4">
    <name type="scientific">Paenibacillus herberti</name>
    <dbReference type="NCBI Taxonomy" id="1619309"/>
    <lineage>
        <taxon>Bacteria</taxon>
        <taxon>Bacillati</taxon>
        <taxon>Bacillota</taxon>
        <taxon>Bacilli</taxon>
        <taxon>Bacillales</taxon>
        <taxon>Paenibacillaceae</taxon>
        <taxon>Paenibacillus</taxon>
    </lineage>
</organism>
<name>A0A229P074_9BACL</name>
<dbReference type="InterPro" id="IPR014247">
    <property type="entry name" value="Spore_lipoprot_YhcN/YlaJ"/>
</dbReference>
<feature type="chain" id="PRO_5039339645" evidence="2">
    <location>
        <begin position="23"/>
        <end position="188"/>
    </location>
</feature>
<reference evidence="3 4" key="1">
    <citation type="submission" date="2017-07" db="EMBL/GenBank/DDBJ databases">
        <title>Paenibacillus herberti R33 genome sequencing and assembly.</title>
        <authorList>
            <person name="Su W."/>
        </authorList>
    </citation>
    <scope>NUCLEOTIDE SEQUENCE [LARGE SCALE GENOMIC DNA]</scope>
    <source>
        <strain evidence="3 4">R33</strain>
    </source>
</reference>
<dbReference type="NCBIfam" id="TIGR02898">
    <property type="entry name" value="spore_YhcN_YlaJ"/>
    <property type="match status" value="1"/>
</dbReference>
<protein>
    <submittedName>
        <fullName evidence="3">Sporulation protein</fullName>
    </submittedName>
</protein>
<feature type="region of interest" description="Disordered" evidence="1">
    <location>
        <begin position="157"/>
        <end position="188"/>
    </location>
</feature>
<comment type="caution">
    <text evidence="3">The sequence shown here is derived from an EMBL/GenBank/DDBJ whole genome shotgun (WGS) entry which is preliminary data.</text>
</comment>
<dbReference type="PROSITE" id="PS51257">
    <property type="entry name" value="PROKAR_LIPOPROTEIN"/>
    <property type="match status" value="1"/>
</dbReference>
<evidence type="ECO:0000256" key="1">
    <source>
        <dbReference type="SAM" id="MobiDB-lite"/>
    </source>
</evidence>
<feature type="region of interest" description="Disordered" evidence="1">
    <location>
        <begin position="22"/>
        <end position="53"/>
    </location>
</feature>
<dbReference type="RefSeq" id="WP_089522735.1">
    <property type="nucleotide sequence ID" value="NZ_NMUQ01000001.1"/>
</dbReference>
<evidence type="ECO:0000256" key="2">
    <source>
        <dbReference type="SAM" id="SignalP"/>
    </source>
</evidence>